<reference evidence="2" key="1">
    <citation type="submission" date="2016-11" db="EMBL/GenBank/DDBJ databases">
        <authorList>
            <person name="Varghese N."/>
            <person name="Submissions S."/>
        </authorList>
    </citation>
    <scope>NUCLEOTIDE SEQUENCE [LARGE SCALE GENOMIC DNA]</scope>
    <source>
        <strain evidence="2">DSM 18761</strain>
    </source>
</reference>
<accession>A0A1M4YIL6</accession>
<protein>
    <submittedName>
        <fullName evidence="1">Uncharacterized protein</fullName>
    </submittedName>
</protein>
<evidence type="ECO:0000313" key="2">
    <source>
        <dbReference type="Proteomes" id="UP000184127"/>
    </source>
</evidence>
<dbReference type="EMBL" id="FQUR01000013">
    <property type="protein sequence ID" value="SHF05296.1"/>
    <property type="molecule type" value="Genomic_DNA"/>
</dbReference>
<gene>
    <name evidence="1" type="ORF">SAMN02745195_01742</name>
</gene>
<sequence length="77" mass="9145">MKFIPKEIKVGGRIMVLPYDQYPLDENEEGFFILDFSRKFEDPDLSKFPVLPIKVSSKQERYLIKKYNVILGEFKDL</sequence>
<dbReference type="Proteomes" id="UP000184127">
    <property type="component" value="Unassembled WGS sequence"/>
</dbReference>
<evidence type="ECO:0000313" key="1">
    <source>
        <dbReference type="EMBL" id="SHF05296.1"/>
    </source>
</evidence>
<name>A0A1M4YIL6_9THEO</name>
<dbReference type="AlphaFoldDB" id="A0A1M4YIL6"/>
<organism evidence="1 2">
    <name type="scientific">Thermoanaerobacter uzonensis DSM 18761</name>
    <dbReference type="NCBI Taxonomy" id="1123369"/>
    <lineage>
        <taxon>Bacteria</taxon>
        <taxon>Bacillati</taxon>
        <taxon>Bacillota</taxon>
        <taxon>Clostridia</taxon>
        <taxon>Thermoanaerobacterales</taxon>
        <taxon>Thermoanaerobacteraceae</taxon>
        <taxon>Thermoanaerobacter</taxon>
    </lineage>
</organism>
<keyword evidence="2" id="KW-1185">Reference proteome</keyword>
<dbReference type="RefSeq" id="WP_072969041.1">
    <property type="nucleotide sequence ID" value="NZ_FQUR01000013.1"/>
</dbReference>
<proteinExistence type="predicted"/>